<accession>A0A4R7I5H6</accession>
<comment type="caution">
    <text evidence="2">The sequence shown here is derived from an EMBL/GenBank/DDBJ whole genome shotgun (WGS) entry which is preliminary data.</text>
</comment>
<gene>
    <name evidence="2" type="ORF">BDK89_4228</name>
</gene>
<name>A0A4R7I5H6_9ACTN</name>
<dbReference type="RefSeq" id="WP_133870807.1">
    <property type="nucleotide sequence ID" value="NZ_SOAU01000001.1"/>
</dbReference>
<feature type="region of interest" description="Disordered" evidence="1">
    <location>
        <begin position="443"/>
        <end position="495"/>
    </location>
</feature>
<evidence type="ECO:0000256" key="1">
    <source>
        <dbReference type="SAM" id="MobiDB-lite"/>
    </source>
</evidence>
<keyword evidence="3" id="KW-1185">Reference proteome</keyword>
<sequence length="495" mass="52882">MTEQPHPDVLGLRASLPAPGWTVLDTAREQRFTGELRAHTDNGLEFHVYVDRGDVYCAERSTDPTLGIRLVEAGAINTAQLEYGMLRIGEIEHLGRLFDRVPSINRDAVFVLNQLMTEETMRSMAARSITDVEATPYRHHPSGMHRWTTLDLSRSPAPWGELPELALPAPAPDARPVSDEEPAPAPAPAPAPTTEAPGPAPTDSAAARPAPPTQERPDLQSDPAADLFLDDVVQWDEPSMLVSTTTSTITAATTHERRELFPASPPLRETDWVDELGPDGVGDAPAAAATHAKLPPVAVPPVEQFEVIWPSGEVDDVTTSGPLDHGDDTSSPEPTGGDTTNGPHDDAGDGIDDAGEQQTESTRSSSPEPTDGTDATEPAESTGDRDDSVDEPAPHDDALAVRRAVATIDTGSLAVRRRLASPGEDLPTPPGRLIVGRDHHTAWRNGSERPTGSVFDAQPAEPPTAPVHDAPADDDNERRAGALRRLIGSLRKTDD</sequence>
<feature type="region of interest" description="Disordered" evidence="1">
    <location>
        <begin position="313"/>
        <end position="399"/>
    </location>
</feature>
<proteinExistence type="predicted"/>
<feature type="compositionally biased region" description="Basic and acidic residues" evidence="1">
    <location>
        <begin position="382"/>
        <end position="399"/>
    </location>
</feature>
<evidence type="ECO:0000313" key="3">
    <source>
        <dbReference type="Proteomes" id="UP000294558"/>
    </source>
</evidence>
<protein>
    <submittedName>
        <fullName evidence="2">Uncharacterized protein</fullName>
    </submittedName>
</protein>
<organism evidence="2 3">
    <name type="scientific">Ilumatobacter fluminis</name>
    <dbReference type="NCBI Taxonomy" id="467091"/>
    <lineage>
        <taxon>Bacteria</taxon>
        <taxon>Bacillati</taxon>
        <taxon>Actinomycetota</taxon>
        <taxon>Acidimicrobiia</taxon>
        <taxon>Acidimicrobiales</taxon>
        <taxon>Ilumatobacteraceae</taxon>
        <taxon>Ilumatobacter</taxon>
    </lineage>
</organism>
<evidence type="ECO:0000313" key="2">
    <source>
        <dbReference type="EMBL" id="TDT18600.1"/>
    </source>
</evidence>
<feature type="compositionally biased region" description="Low complexity" evidence="1">
    <location>
        <begin position="161"/>
        <end position="175"/>
    </location>
</feature>
<feature type="region of interest" description="Disordered" evidence="1">
    <location>
        <begin position="161"/>
        <end position="221"/>
    </location>
</feature>
<feature type="compositionally biased region" description="Low complexity" evidence="1">
    <location>
        <begin position="356"/>
        <end position="370"/>
    </location>
</feature>
<dbReference type="EMBL" id="SOAU01000001">
    <property type="protein sequence ID" value="TDT18600.1"/>
    <property type="molecule type" value="Genomic_DNA"/>
</dbReference>
<dbReference type="OrthoDB" id="9996436at2"/>
<feature type="compositionally biased region" description="Polar residues" evidence="1">
    <location>
        <begin position="329"/>
        <end position="342"/>
    </location>
</feature>
<dbReference type="Proteomes" id="UP000294558">
    <property type="component" value="Unassembled WGS sequence"/>
</dbReference>
<reference evidence="2 3" key="1">
    <citation type="submission" date="2019-03" db="EMBL/GenBank/DDBJ databases">
        <title>Sequencing the genomes of 1000 actinobacteria strains.</title>
        <authorList>
            <person name="Klenk H.-P."/>
        </authorList>
    </citation>
    <scope>NUCLEOTIDE SEQUENCE [LARGE SCALE GENOMIC DNA]</scope>
    <source>
        <strain evidence="2 3">DSM 18936</strain>
    </source>
</reference>
<dbReference type="AlphaFoldDB" id="A0A4R7I5H6"/>